<dbReference type="Proteomes" id="UP001362999">
    <property type="component" value="Unassembled WGS sequence"/>
</dbReference>
<evidence type="ECO:0000313" key="2">
    <source>
        <dbReference type="EMBL" id="KAK6984230.1"/>
    </source>
</evidence>
<keyword evidence="1" id="KW-0732">Signal</keyword>
<dbReference type="EMBL" id="JAWWNJ010000140">
    <property type="protein sequence ID" value="KAK6984230.1"/>
    <property type="molecule type" value="Genomic_DNA"/>
</dbReference>
<proteinExistence type="predicted"/>
<accession>A0AAV9ZIL6</accession>
<protein>
    <recommendedName>
        <fullName evidence="4">Secreted protein</fullName>
    </recommendedName>
</protein>
<dbReference type="AlphaFoldDB" id="A0AAV9ZIL6"/>
<evidence type="ECO:0008006" key="4">
    <source>
        <dbReference type="Google" id="ProtNLM"/>
    </source>
</evidence>
<organism evidence="2 3">
    <name type="scientific">Favolaschia claudopus</name>
    <dbReference type="NCBI Taxonomy" id="2862362"/>
    <lineage>
        <taxon>Eukaryota</taxon>
        <taxon>Fungi</taxon>
        <taxon>Dikarya</taxon>
        <taxon>Basidiomycota</taxon>
        <taxon>Agaricomycotina</taxon>
        <taxon>Agaricomycetes</taxon>
        <taxon>Agaricomycetidae</taxon>
        <taxon>Agaricales</taxon>
        <taxon>Marasmiineae</taxon>
        <taxon>Mycenaceae</taxon>
        <taxon>Favolaschia</taxon>
    </lineage>
</organism>
<keyword evidence="3" id="KW-1185">Reference proteome</keyword>
<comment type="caution">
    <text evidence="2">The sequence shown here is derived from an EMBL/GenBank/DDBJ whole genome shotgun (WGS) entry which is preliminary data.</text>
</comment>
<evidence type="ECO:0000256" key="1">
    <source>
        <dbReference type="SAM" id="SignalP"/>
    </source>
</evidence>
<sequence>MRVVKCASVTGCPLLLILLSFQPFSRQSLLPLNLPTTRCNGAGASVAHTSTSAFPAPIRCSNSVEGKVEPAVSVRDYVSPPHHRTTCIRRVSFGFTAACVAAIRANENFSAQSPPPWMALSSRLHYVPPCPSTTTIST</sequence>
<gene>
    <name evidence="2" type="ORF">R3P38DRAFT_3106329</name>
</gene>
<feature type="chain" id="PRO_5044001638" description="Secreted protein" evidence="1">
    <location>
        <begin position="28"/>
        <end position="138"/>
    </location>
</feature>
<evidence type="ECO:0000313" key="3">
    <source>
        <dbReference type="Proteomes" id="UP001362999"/>
    </source>
</evidence>
<reference evidence="2 3" key="1">
    <citation type="journal article" date="2024" name="J Genomics">
        <title>Draft genome sequencing and assembly of Favolaschia claudopus CIRM-BRFM 2984 isolated from oak limbs.</title>
        <authorList>
            <person name="Navarro D."/>
            <person name="Drula E."/>
            <person name="Chaduli D."/>
            <person name="Cazenave R."/>
            <person name="Ahrendt S."/>
            <person name="Wang J."/>
            <person name="Lipzen A."/>
            <person name="Daum C."/>
            <person name="Barry K."/>
            <person name="Grigoriev I.V."/>
            <person name="Favel A."/>
            <person name="Rosso M.N."/>
            <person name="Martin F."/>
        </authorList>
    </citation>
    <scope>NUCLEOTIDE SEQUENCE [LARGE SCALE GENOMIC DNA]</scope>
    <source>
        <strain evidence="2 3">CIRM-BRFM 2984</strain>
    </source>
</reference>
<feature type="signal peptide" evidence="1">
    <location>
        <begin position="1"/>
        <end position="27"/>
    </location>
</feature>
<name>A0AAV9ZIL6_9AGAR</name>